<dbReference type="PANTHER" id="PTHR43861">
    <property type="entry name" value="TRANS-ACONITATE 2-METHYLTRANSFERASE-RELATED"/>
    <property type="match status" value="1"/>
</dbReference>
<organism evidence="5 6">
    <name type="scientific">Streptomyces tremellae</name>
    <dbReference type="NCBI Taxonomy" id="1124239"/>
    <lineage>
        <taxon>Bacteria</taxon>
        <taxon>Bacillati</taxon>
        <taxon>Actinomycetota</taxon>
        <taxon>Actinomycetes</taxon>
        <taxon>Kitasatosporales</taxon>
        <taxon>Streptomycetaceae</taxon>
        <taxon>Streptomyces</taxon>
    </lineage>
</organism>
<name>A0ABP7E077_9ACTN</name>
<feature type="region of interest" description="Disordered" evidence="3">
    <location>
        <begin position="212"/>
        <end position="234"/>
    </location>
</feature>
<dbReference type="GO" id="GO:0032259">
    <property type="term" value="P:methylation"/>
    <property type="evidence" value="ECO:0007669"/>
    <property type="project" value="UniProtKB-KW"/>
</dbReference>
<protein>
    <submittedName>
        <fullName evidence="5">Class I SAM-dependent methyltransferase</fullName>
    </submittedName>
</protein>
<proteinExistence type="predicted"/>
<comment type="caution">
    <text evidence="5">The sequence shown here is derived from an EMBL/GenBank/DDBJ whole genome shotgun (WGS) entry which is preliminary data.</text>
</comment>
<keyword evidence="1 5" id="KW-0489">Methyltransferase</keyword>
<evidence type="ECO:0000256" key="1">
    <source>
        <dbReference type="ARBA" id="ARBA00022603"/>
    </source>
</evidence>
<evidence type="ECO:0000313" key="6">
    <source>
        <dbReference type="Proteomes" id="UP001499884"/>
    </source>
</evidence>
<feature type="domain" description="Methyltransferase" evidence="4">
    <location>
        <begin position="49"/>
        <end position="152"/>
    </location>
</feature>
<dbReference type="GO" id="GO:0008168">
    <property type="term" value="F:methyltransferase activity"/>
    <property type="evidence" value="ECO:0007669"/>
    <property type="project" value="UniProtKB-KW"/>
</dbReference>
<keyword evidence="2" id="KW-0808">Transferase</keyword>
<dbReference type="InterPro" id="IPR041698">
    <property type="entry name" value="Methyltransf_25"/>
</dbReference>
<dbReference type="Gene3D" id="3.40.50.150">
    <property type="entry name" value="Vaccinia Virus protein VP39"/>
    <property type="match status" value="1"/>
</dbReference>
<dbReference type="InterPro" id="IPR029063">
    <property type="entry name" value="SAM-dependent_MTases_sf"/>
</dbReference>
<evidence type="ECO:0000256" key="3">
    <source>
        <dbReference type="SAM" id="MobiDB-lite"/>
    </source>
</evidence>
<dbReference type="SUPFAM" id="SSF53335">
    <property type="entry name" value="S-adenosyl-L-methionine-dependent methyltransferases"/>
    <property type="match status" value="1"/>
</dbReference>
<dbReference type="RefSeq" id="WP_345641143.1">
    <property type="nucleotide sequence ID" value="NZ_BAABEP010000003.1"/>
</dbReference>
<evidence type="ECO:0000256" key="2">
    <source>
        <dbReference type="ARBA" id="ARBA00022679"/>
    </source>
</evidence>
<evidence type="ECO:0000259" key="4">
    <source>
        <dbReference type="Pfam" id="PF13649"/>
    </source>
</evidence>
<dbReference type="PANTHER" id="PTHR43861:SF1">
    <property type="entry name" value="TRANS-ACONITATE 2-METHYLTRANSFERASE"/>
    <property type="match status" value="1"/>
</dbReference>
<evidence type="ECO:0000313" key="5">
    <source>
        <dbReference type="EMBL" id="GAA3712553.1"/>
    </source>
</evidence>
<dbReference type="Pfam" id="PF13649">
    <property type="entry name" value="Methyltransf_25"/>
    <property type="match status" value="1"/>
</dbReference>
<keyword evidence="6" id="KW-1185">Reference proteome</keyword>
<gene>
    <name evidence="5" type="ORF">GCM10023082_07900</name>
</gene>
<dbReference type="EMBL" id="BAABEP010000003">
    <property type="protein sequence ID" value="GAA3712553.1"/>
    <property type="molecule type" value="Genomic_DNA"/>
</dbReference>
<accession>A0ABP7E077</accession>
<reference evidence="6" key="1">
    <citation type="journal article" date="2019" name="Int. J. Syst. Evol. Microbiol.">
        <title>The Global Catalogue of Microorganisms (GCM) 10K type strain sequencing project: providing services to taxonomists for standard genome sequencing and annotation.</title>
        <authorList>
            <consortium name="The Broad Institute Genomics Platform"/>
            <consortium name="The Broad Institute Genome Sequencing Center for Infectious Disease"/>
            <person name="Wu L."/>
            <person name="Ma J."/>
        </authorList>
    </citation>
    <scope>NUCLEOTIDE SEQUENCE [LARGE SCALE GENOMIC DNA]</scope>
    <source>
        <strain evidence="6">JCM 30846</strain>
    </source>
</reference>
<dbReference type="Proteomes" id="UP001499884">
    <property type="component" value="Unassembled WGS sequence"/>
</dbReference>
<dbReference type="CDD" id="cd02440">
    <property type="entry name" value="AdoMet_MTases"/>
    <property type="match status" value="1"/>
</dbReference>
<sequence length="269" mass="29440">MGLSTTTAARWVERWERQQQRYAIDREERFTVVADVVEHVAAGRRRPVVVDLGCGPGSLAVRLARRLPRARIVAVDMDPVLLELARAHARFAAAAGRVRYVEAEIGAAHWTSALGIEGPLDAAVSTTALHYLPGHRLQRVYTQLAGILRPGGVLVNADHLVPEDAADIAVHVGRRRARRQRAFAHEDWESWWAAAERDPELTDLFAERRRRHGAPAAGGHAESRRADGRSAGNNGLTLNRHAAMLRAAGFAQAGPVWQVGNSCVLVAVR</sequence>